<keyword evidence="3" id="KW-1185">Reference proteome</keyword>
<gene>
    <name evidence="2" type="ORF">KOI35_43895</name>
</gene>
<protein>
    <submittedName>
        <fullName evidence="2">2TM domain-containing protein</fullName>
    </submittedName>
</protein>
<sequence length="185" mass="20123">MIVAIVACEIGFWVLLVAGLAARYLLKARALSTALLVSVPLVDVALLAFSVVDLRRGGEPTTAHALAAVYLGVSVAFGHQMIRWADQRFAHRFAGGPPPVKPPKGGPEHAAYERRMWLRHLMAYGIAALILGLFTLLIGADLSEPGRAPALWNVMRIWGLVLIIDGIVAFSYTFKRRPISSAKDR</sequence>
<dbReference type="Proteomes" id="UP001519654">
    <property type="component" value="Unassembled WGS sequence"/>
</dbReference>
<proteinExistence type="predicted"/>
<keyword evidence="1" id="KW-0472">Membrane</keyword>
<evidence type="ECO:0000313" key="3">
    <source>
        <dbReference type="Proteomes" id="UP001519654"/>
    </source>
</evidence>
<feature type="transmembrane region" description="Helical" evidence="1">
    <location>
        <begin position="155"/>
        <end position="174"/>
    </location>
</feature>
<reference evidence="2 3" key="1">
    <citation type="submission" date="2021-06" db="EMBL/GenBank/DDBJ databases">
        <title>Actinoplanes lichenicola sp. nov., and Actinoplanes ovalisporus sp. nov., isolated from lichen in Thailand.</title>
        <authorList>
            <person name="Saeng-In P."/>
            <person name="Kanchanasin P."/>
            <person name="Yuki M."/>
            <person name="Kudo T."/>
            <person name="Ohkuma M."/>
            <person name="Phongsopitanun W."/>
            <person name="Tanasupawat S."/>
        </authorList>
    </citation>
    <scope>NUCLEOTIDE SEQUENCE [LARGE SCALE GENOMIC DNA]</scope>
    <source>
        <strain evidence="2 3">NBRC 110975</strain>
    </source>
</reference>
<dbReference type="EMBL" id="JAHKKG010000020">
    <property type="protein sequence ID" value="MBU2670467.1"/>
    <property type="molecule type" value="Genomic_DNA"/>
</dbReference>
<feature type="transmembrane region" description="Helical" evidence="1">
    <location>
        <begin position="121"/>
        <end position="140"/>
    </location>
</feature>
<keyword evidence="1" id="KW-0812">Transmembrane</keyword>
<dbReference type="RefSeq" id="WP_215795697.1">
    <property type="nucleotide sequence ID" value="NZ_JAHKKG010000020.1"/>
</dbReference>
<evidence type="ECO:0000313" key="2">
    <source>
        <dbReference type="EMBL" id="MBU2670467.1"/>
    </source>
</evidence>
<name>A0ABS5Z445_9ACTN</name>
<evidence type="ECO:0000256" key="1">
    <source>
        <dbReference type="SAM" id="Phobius"/>
    </source>
</evidence>
<feature type="transmembrane region" description="Helical" evidence="1">
    <location>
        <begin position="33"/>
        <end position="52"/>
    </location>
</feature>
<organism evidence="2 3">
    <name type="scientific">Paractinoplanes bogorensis</name>
    <dbReference type="NCBI Taxonomy" id="1610840"/>
    <lineage>
        <taxon>Bacteria</taxon>
        <taxon>Bacillati</taxon>
        <taxon>Actinomycetota</taxon>
        <taxon>Actinomycetes</taxon>
        <taxon>Micromonosporales</taxon>
        <taxon>Micromonosporaceae</taxon>
        <taxon>Paractinoplanes</taxon>
    </lineage>
</organism>
<feature type="transmembrane region" description="Helical" evidence="1">
    <location>
        <begin position="6"/>
        <end position="26"/>
    </location>
</feature>
<comment type="caution">
    <text evidence="2">The sequence shown here is derived from an EMBL/GenBank/DDBJ whole genome shotgun (WGS) entry which is preliminary data.</text>
</comment>
<feature type="transmembrane region" description="Helical" evidence="1">
    <location>
        <begin position="64"/>
        <end position="82"/>
    </location>
</feature>
<accession>A0ABS5Z445</accession>
<keyword evidence="1" id="KW-1133">Transmembrane helix</keyword>